<keyword evidence="2" id="KW-1185">Reference proteome</keyword>
<gene>
    <name evidence="1" type="ORF">C1H46_026606</name>
</gene>
<dbReference type="Proteomes" id="UP000315295">
    <property type="component" value="Unassembled WGS sequence"/>
</dbReference>
<reference evidence="1 2" key="1">
    <citation type="journal article" date="2019" name="G3 (Bethesda)">
        <title>Sequencing of a Wild Apple (Malus baccata) Genome Unravels the Differences Between Cultivated and Wild Apple Species Regarding Disease Resistance and Cold Tolerance.</title>
        <authorList>
            <person name="Chen X."/>
        </authorList>
    </citation>
    <scope>NUCLEOTIDE SEQUENCE [LARGE SCALE GENOMIC DNA]</scope>
    <source>
        <strain evidence="2">cv. Shandingzi</strain>
        <tissue evidence="1">Leaves</tissue>
    </source>
</reference>
<dbReference type="EMBL" id="VIEB01000524">
    <property type="protein sequence ID" value="TQD87836.1"/>
    <property type="molecule type" value="Genomic_DNA"/>
</dbReference>
<name>A0A540LMX0_MALBA</name>
<comment type="caution">
    <text evidence="1">The sequence shown here is derived from an EMBL/GenBank/DDBJ whole genome shotgun (WGS) entry which is preliminary data.</text>
</comment>
<evidence type="ECO:0000313" key="2">
    <source>
        <dbReference type="Proteomes" id="UP000315295"/>
    </source>
</evidence>
<accession>A0A540LMX0</accession>
<evidence type="ECO:0000313" key="1">
    <source>
        <dbReference type="EMBL" id="TQD87836.1"/>
    </source>
</evidence>
<dbReference type="AlphaFoldDB" id="A0A540LMX0"/>
<proteinExistence type="predicted"/>
<sequence length="138" mass="14687">MLHNMWSEPPTSNASTLASVVDEPPSSLPLLSLKSVAPFVRVRVSLSSFGYSANRSICVDEATAPSIASASTSVPPLQVFVDELSRRNGLPSTTPLRSEGTFNPSFLLLDKMSNLEVEPDAKQGKCNLKNDSAPDVPG</sequence>
<organism evidence="1 2">
    <name type="scientific">Malus baccata</name>
    <name type="common">Siberian crab apple</name>
    <name type="synonym">Pyrus baccata</name>
    <dbReference type="NCBI Taxonomy" id="106549"/>
    <lineage>
        <taxon>Eukaryota</taxon>
        <taxon>Viridiplantae</taxon>
        <taxon>Streptophyta</taxon>
        <taxon>Embryophyta</taxon>
        <taxon>Tracheophyta</taxon>
        <taxon>Spermatophyta</taxon>
        <taxon>Magnoliopsida</taxon>
        <taxon>eudicotyledons</taxon>
        <taxon>Gunneridae</taxon>
        <taxon>Pentapetalae</taxon>
        <taxon>rosids</taxon>
        <taxon>fabids</taxon>
        <taxon>Rosales</taxon>
        <taxon>Rosaceae</taxon>
        <taxon>Amygdaloideae</taxon>
        <taxon>Maleae</taxon>
        <taxon>Malus</taxon>
    </lineage>
</organism>
<protein>
    <submittedName>
        <fullName evidence="1">Uncharacterized protein</fullName>
    </submittedName>
</protein>